<dbReference type="eggNOG" id="ENOG502ZED3">
    <property type="taxonomic scope" value="Bacteria"/>
</dbReference>
<evidence type="ECO:0000256" key="1">
    <source>
        <dbReference type="SAM" id="MobiDB-lite"/>
    </source>
</evidence>
<protein>
    <submittedName>
        <fullName evidence="2">Uncharacterized protein</fullName>
    </submittedName>
</protein>
<dbReference type="AlphaFoldDB" id="B1M3I3"/>
<evidence type="ECO:0000313" key="2">
    <source>
        <dbReference type="EMBL" id="ACB26323.1"/>
    </source>
</evidence>
<name>B1M3I3_METRJ</name>
<accession>B1M3I3</accession>
<sequence>MGKPRRPRSRPAGTPQPLQDASAAPEIQAADAPVAADQPDPATDRPVEAAAPPAEVTPEVTPDAGSDIAGETAPDGTVGASSDPVTEAAIDVALPPVTAAGPGRAAAANRIVFTPDRLDVAEIGSIIARYVRGEGEAAVAHLRALSGARSPADLIRLQVGEVQRAADASLTCWVTVVGQASRVVAYR</sequence>
<feature type="compositionally biased region" description="Low complexity" evidence="1">
    <location>
        <begin position="19"/>
        <end position="41"/>
    </location>
</feature>
<dbReference type="Proteomes" id="UP000006589">
    <property type="component" value="Chromosome"/>
</dbReference>
<dbReference type="HOGENOM" id="CLU_1446123_0_0_5"/>
<dbReference type="STRING" id="426355.Mrad2831_4357"/>
<evidence type="ECO:0000313" key="3">
    <source>
        <dbReference type="Proteomes" id="UP000006589"/>
    </source>
</evidence>
<gene>
    <name evidence="2" type="ordered locus">Mrad2831_4357</name>
</gene>
<feature type="compositionally biased region" description="Low complexity" evidence="1">
    <location>
        <begin position="48"/>
        <end position="62"/>
    </location>
</feature>
<reference evidence="2 3" key="1">
    <citation type="submission" date="2008-03" db="EMBL/GenBank/DDBJ databases">
        <title>Complete sequence of chromosome of Methylobacterium radiotolerans JCM 2831.</title>
        <authorList>
            <consortium name="US DOE Joint Genome Institute"/>
            <person name="Copeland A."/>
            <person name="Lucas S."/>
            <person name="Lapidus A."/>
            <person name="Glavina del Rio T."/>
            <person name="Dalin E."/>
            <person name="Tice H."/>
            <person name="Bruce D."/>
            <person name="Goodwin L."/>
            <person name="Pitluck S."/>
            <person name="Kiss H."/>
            <person name="Brettin T."/>
            <person name="Detter J.C."/>
            <person name="Han C."/>
            <person name="Kuske C.R."/>
            <person name="Schmutz J."/>
            <person name="Larimer F."/>
            <person name="Land M."/>
            <person name="Hauser L."/>
            <person name="Kyrpides N."/>
            <person name="Mikhailova N."/>
            <person name="Marx C.J."/>
            <person name="Richardson P."/>
        </authorList>
    </citation>
    <scope>NUCLEOTIDE SEQUENCE [LARGE SCALE GENOMIC DNA]</scope>
    <source>
        <strain evidence="3">ATCC 27329 / DSM 1819 / JCM 2831 / NBRC 15690 / NCIMB 10815 / 0-1</strain>
    </source>
</reference>
<organism evidence="2 3">
    <name type="scientific">Methylobacterium radiotolerans (strain ATCC 27329 / DSM 1819 / JCM 2831 / NBRC 15690 / NCIMB 10815 / 0-1)</name>
    <dbReference type="NCBI Taxonomy" id="426355"/>
    <lineage>
        <taxon>Bacteria</taxon>
        <taxon>Pseudomonadati</taxon>
        <taxon>Pseudomonadota</taxon>
        <taxon>Alphaproteobacteria</taxon>
        <taxon>Hyphomicrobiales</taxon>
        <taxon>Methylobacteriaceae</taxon>
        <taxon>Methylobacterium</taxon>
    </lineage>
</organism>
<dbReference type="EMBL" id="CP001001">
    <property type="protein sequence ID" value="ACB26323.1"/>
    <property type="molecule type" value="Genomic_DNA"/>
</dbReference>
<dbReference type="KEGG" id="mrd:Mrad2831_4357"/>
<proteinExistence type="predicted"/>
<feature type="region of interest" description="Disordered" evidence="1">
    <location>
        <begin position="1"/>
        <end position="83"/>
    </location>
</feature>